<dbReference type="GO" id="GO:0016491">
    <property type="term" value="F:oxidoreductase activity"/>
    <property type="evidence" value="ECO:0007669"/>
    <property type="project" value="UniProtKB-KW"/>
</dbReference>
<feature type="domain" description="Transketolase-like pyrimidine-binding" evidence="4">
    <location>
        <begin position="8"/>
        <end position="183"/>
    </location>
</feature>
<dbReference type="PANTHER" id="PTHR43257:SF2">
    <property type="entry name" value="PYRUVATE DEHYDROGENASE E1 COMPONENT SUBUNIT BETA"/>
    <property type="match status" value="1"/>
</dbReference>
<accession>A0A6H1Q225</accession>
<dbReference type="EMBL" id="CP038852">
    <property type="protein sequence ID" value="QIZ20841.1"/>
    <property type="molecule type" value="Genomic_DNA"/>
</dbReference>
<dbReference type="InterPro" id="IPR009014">
    <property type="entry name" value="Transketo_C/PFOR_II"/>
</dbReference>
<reference evidence="5 6" key="1">
    <citation type="journal article" date="2020" name="Nat. Microbiol.">
        <title>Lysogenic host-virus interactions in SAR11 marine bacteria.</title>
        <authorList>
            <person name="Morris R.M."/>
            <person name="Cain K.R."/>
            <person name="Hvorecny K.L."/>
            <person name="Kollman J.M."/>
        </authorList>
    </citation>
    <scope>NUCLEOTIDE SEQUENCE [LARGE SCALE GENOMIC DNA]</scope>
    <source>
        <strain evidence="5 6">NP1</strain>
    </source>
</reference>
<keyword evidence="2" id="KW-0560">Oxidoreductase</keyword>
<proteinExistence type="predicted"/>
<evidence type="ECO:0000259" key="4">
    <source>
        <dbReference type="SMART" id="SM00861"/>
    </source>
</evidence>
<evidence type="ECO:0000256" key="2">
    <source>
        <dbReference type="ARBA" id="ARBA00023002"/>
    </source>
</evidence>
<dbReference type="Gene3D" id="3.40.50.920">
    <property type="match status" value="1"/>
</dbReference>
<protein>
    <submittedName>
        <fullName evidence="5">Alpha-ketoacid dehydrogenase subunit beta</fullName>
    </submittedName>
</protein>
<evidence type="ECO:0000256" key="1">
    <source>
        <dbReference type="ARBA" id="ARBA00001964"/>
    </source>
</evidence>
<dbReference type="InterPro" id="IPR029061">
    <property type="entry name" value="THDP-binding"/>
</dbReference>
<sequence>MNNNYKLMTGSEAIRDALICAQKRIKNILLISEGVADPSSFYGTTKDLSSHFKKNQIIEMPLSESALGGISIGAAINGMRPVLNFHRVEFALLAMEQIFNNAAKASYISNGKHKVPLVLRLVIGRGWGQGPAHSQSLENIFSSIPGLKVIMPTFPNDTKGLIIGAIKDNNPVVIIEHRWCHYVSEKVNKGFFVNNINEGPKALSNGKDFTIVATSYGVIESMQAVKILKKYGINVALFDLRILRPLNLKKIITSVNQTGRLLTIDTGFKFLGIGSEIASQITEKCFSNLKASPIRLGFPDHPTPSSRGYLKNVYTNTQIICDKIMRGLKVNKNIQKKVKENIKKISTKEIDIPNPLFKGPF</sequence>
<dbReference type="KEGG" id="peg:E5R92_03455"/>
<dbReference type="Gene3D" id="3.40.50.970">
    <property type="match status" value="1"/>
</dbReference>
<name>A0A6H1Q225_9PROT</name>
<dbReference type="AlphaFoldDB" id="A0A6H1Q225"/>
<dbReference type="Pfam" id="PF02780">
    <property type="entry name" value="Transketolase_C"/>
    <property type="match status" value="1"/>
</dbReference>
<gene>
    <name evidence="5" type="ORF">E5R92_03455</name>
</gene>
<keyword evidence="6" id="KW-1185">Reference proteome</keyword>
<dbReference type="RefSeq" id="WP_168606719.1">
    <property type="nucleotide sequence ID" value="NZ_CP038852.1"/>
</dbReference>
<organism evidence="5 6">
    <name type="scientific">Candidatus Pelagibacter giovannonii</name>
    <dbReference type="NCBI Taxonomy" id="2563896"/>
    <lineage>
        <taxon>Bacteria</taxon>
        <taxon>Pseudomonadati</taxon>
        <taxon>Pseudomonadota</taxon>
        <taxon>Alphaproteobacteria</taxon>
        <taxon>Candidatus Pelagibacterales</taxon>
        <taxon>Candidatus Pelagibacteraceae</taxon>
        <taxon>Candidatus Pelagibacter</taxon>
    </lineage>
</organism>
<dbReference type="SUPFAM" id="SSF52922">
    <property type="entry name" value="TK C-terminal domain-like"/>
    <property type="match status" value="1"/>
</dbReference>
<dbReference type="InterPro" id="IPR033248">
    <property type="entry name" value="Transketolase_C"/>
</dbReference>
<comment type="cofactor">
    <cofactor evidence="1">
        <name>thiamine diphosphate</name>
        <dbReference type="ChEBI" id="CHEBI:58937"/>
    </cofactor>
</comment>
<evidence type="ECO:0000313" key="5">
    <source>
        <dbReference type="EMBL" id="QIZ20841.1"/>
    </source>
</evidence>
<dbReference type="PANTHER" id="PTHR43257">
    <property type="entry name" value="PYRUVATE DEHYDROGENASE E1 COMPONENT BETA SUBUNIT"/>
    <property type="match status" value="1"/>
</dbReference>
<dbReference type="InterPro" id="IPR005475">
    <property type="entry name" value="Transketolase-like_Pyr-bd"/>
</dbReference>
<evidence type="ECO:0000256" key="3">
    <source>
        <dbReference type="ARBA" id="ARBA00023052"/>
    </source>
</evidence>
<dbReference type="SMART" id="SM00861">
    <property type="entry name" value="Transket_pyr"/>
    <property type="match status" value="1"/>
</dbReference>
<dbReference type="Pfam" id="PF02779">
    <property type="entry name" value="Transket_pyr"/>
    <property type="match status" value="1"/>
</dbReference>
<dbReference type="SUPFAM" id="SSF52518">
    <property type="entry name" value="Thiamin diphosphate-binding fold (THDP-binding)"/>
    <property type="match status" value="1"/>
</dbReference>
<dbReference type="Proteomes" id="UP000501094">
    <property type="component" value="Chromosome"/>
</dbReference>
<evidence type="ECO:0000313" key="6">
    <source>
        <dbReference type="Proteomes" id="UP000501094"/>
    </source>
</evidence>
<keyword evidence="3" id="KW-0786">Thiamine pyrophosphate</keyword>